<evidence type="ECO:0000313" key="2">
    <source>
        <dbReference type="EMBL" id="OWV33628.1"/>
    </source>
</evidence>
<reference evidence="3" key="1">
    <citation type="submission" date="2017-05" db="EMBL/GenBank/DDBJ databases">
        <authorList>
            <person name="Lin X."/>
        </authorList>
    </citation>
    <scope>NUCLEOTIDE SEQUENCE [LARGE SCALE GENOMIC DNA]</scope>
    <source>
        <strain evidence="3">JLT2012</strain>
    </source>
</reference>
<dbReference type="AlphaFoldDB" id="A0A219B771"/>
<keyword evidence="1" id="KW-0812">Transmembrane</keyword>
<keyword evidence="1" id="KW-1133">Transmembrane helix</keyword>
<keyword evidence="1" id="KW-0472">Membrane</keyword>
<name>A0A219B771_9SPHN</name>
<keyword evidence="3" id="KW-1185">Reference proteome</keyword>
<proteinExistence type="predicted"/>
<accession>A0A219B771</accession>
<evidence type="ECO:0000313" key="3">
    <source>
        <dbReference type="Proteomes" id="UP000198462"/>
    </source>
</evidence>
<evidence type="ECO:0000256" key="1">
    <source>
        <dbReference type="SAM" id="Phobius"/>
    </source>
</evidence>
<dbReference type="RefSeq" id="WP_088712403.1">
    <property type="nucleotide sequence ID" value="NZ_NFZT01000001.1"/>
</dbReference>
<sequence length="108" mass="12131">MLTALRTRLSAIEPRQWVGALVSVGAVLGIASLFFAEWLYGYWKPEPELYYFESWSDDRGYEEALAVQEEERRLSEQADAVADQLAAEALADFEDEPQESAAETAPVE</sequence>
<gene>
    <name evidence="2" type="ORF">B5C34_09255</name>
</gene>
<comment type="caution">
    <text evidence="2">The sequence shown here is derived from an EMBL/GenBank/DDBJ whole genome shotgun (WGS) entry which is preliminary data.</text>
</comment>
<feature type="transmembrane region" description="Helical" evidence="1">
    <location>
        <begin position="20"/>
        <end position="40"/>
    </location>
</feature>
<organism evidence="2 3">
    <name type="scientific">Pacificimonas flava</name>
    <dbReference type="NCBI Taxonomy" id="1234595"/>
    <lineage>
        <taxon>Bacteria</taxon>
        <taxon>Pseudomonadati</taxon>
        <taxon>Pseudomonadota</taxon>
        <taxon>Alphaproteobacteria</taxon>
        <taxon>Sphingomonadales</taxon>
        <taxon>Sphingosinicellaceae</taxon>
        <taxon>Pacificimonas</taxon>
    </lineage>
</organism>
<dbReference type="EMBL" id="NFZT01000001">
    <property type="protein sequence ID" value="OWV33628.1"/>
    <property type="molecule type" value="Genomic_DNA"/>
</dbReference>
<protein>
    <submittedName>
        <fullName evidence="2">Uncharacterized protein</fullName>
    </submittedName>
</protein>
<dbReference type="Proteomes" id="UP000198462">
    <property type="component" value="Unassembled WGS sequence"/>
</dbReference>